<dbReference type="InterPro" id="IPR044930">
    <property type="entry name" value="Homing_endonuclease_His-Me"/>
</dbReference>
<dbReference type="InterPro" id="IPR008704">
    <property type="entry name" value="Endonuclease_Zinc-binding_loop"/>
</dbReference>
<dbReference type="Proteomes" id="UP000828390">
    <property type="component" value="Unassembled WGS sequence"/>
</dbReference>
<keyword evidence="5" id="KW-1185">Reference proteome</keyword>
<dbReference type="SUPFAM" id="SSF54060">
    <property type="entry name" value="His-Me finger endonucleases"/>
    <property type="match status" value="1"/>
</dbReference>
<feature type="domain" description="Zinc-binding loop region of homing endonuclease" evidence="1">
    <location>
        <begin position="53"/>
        <end position="109"/>
    </location>
</feature>
<dbReference type="Pfam" id="PF05551">
    <property type="entry name" value="zf-His_Me_endon"/>
    <property type="match status" value="1"/>
</dbReference>
<dbReference type="InterPro" id="IPR044925">
    <property type="entry name" value="His-Me_finger_sf"/>
</dbReference>
<comment type="caution">
    <text evidence="4">The sequence shown here is derived from an EMBL/GenBank/DDBJ whole genome shotgun (WGS) entry which is preliminary data.</text>
</comment>
<evidence type="ECO:0000313" key="5">
    <source>
        <dbReference type="Proteomes" id="UP000828390"/>
    </source>
</evidence>
<organism evidence="4 5">
    <name type="scientific">Dreissena polymorpha</name>
    <name type="common">Zebra mussel</name>
    <name type="synonym">Mytilus polymorpha</name>
    <dbReference type="NCBI Taxonomy" id="45954"/>
    <lineage>
        <taxon>Eukaryota</taxon>
        <taxon>Metazoa</taxon>
        <taxon>Spiralia</taxon>
        <taxon>Lophotrochozoa</taxon>
        <taxon>Mollusca</taxon>
        <taxon>Bivalvia</taxon>
        <taxon>Autobranchia</taxon>
        <taxon>Heteroconchia</taxon>
        <taxon>Euheterodonta</taxon>
        <taxon>Imparidentia</taxon>
        <taxon>Neoheterodontei</taxon>
        <taxon>Myida</taxon>
        <taxon>Dreissenoidea</taxon>
        <taxon>Dreissenidae</taxon>
        <taxon>Dreissena</taxon>
    </lineage>
</organism>
<evidence type="ECO:0000313" key="3">
    <source>
        <dbReference type="EMBL" id="KAH3728201.1"/>
    </source>
</evidence>
<evidence type="ECO:0000313" key="2">
    <source>
        <dbReference type="EMBL" id="KAH3728197.1"/>
    </source>
</evidence>
<accession>A0A9D4CMP0</accession>
<reference evidence="4" key="2">
    <citation type="submission" date="2020-11" db="EMBL/GenBank/DDBJ databases">
        <authorList>
            <person name="McCartney M.A."/>
            <person name="Auch B."/>
            <person name="Kono T."/>
            <person name="Mallez S."/>
            <person name="Becker A."/>
            <person name="Gohl D.M."/>
            <person name="Silverstein K.A.T."/>
            <person name="Koren S."/>
            <person name="Bechman K.B."/>
            <person name="Herman A."/>
            <person name="Abrahante J.E."/>
            <person name="Garbe J."/>
        </authorList>
    </citation>
    <scope>NUCLEOTIDE SEQUENCE</scope>
    <source>
        <strain evidence="4">Duluth1</strain>
        <tissue evidence="4">Whole animal</tissue>
    </source>
</reference>
<dbReference type="EMBL" id="JAIWYP010000012">
    <property type="protein sequence ID" value="KAH3728197.1"/>
    <property type="molecule type" value="Genomic_DNA"/>
</dbReference>
<proteinExistence type="predicted"/>
<dbReference type="Gene3D" id="3.90.75.10">
    <property type="entry name" value="Homing Intron 3 (I-ppo) Encoded Endonuclease, Chain A"/>
    <property type="match status" value="1"/>
</dbReference>
<name>A0A9D4CMP0_DREPO</name>
<dbReference type="EMBL" id="JAIWYP010000012">
    <property type="protein sequence ID" value="KAH3728201.1"/>
    <property type="molecule type" value="Genomic_DNA"/>
</dbReference>
<sequence>MNVKDDFLSLLGKRLEDKSIKCINSDCLVWNGCIYNRSPPYYGRIEAKLPSESISKTYLVHRVALMCYMKSELNPSESVSHLCNRSWCVKPEHLNIEPHSTNMDRKTCFQFGECRGLGTEPASLFGNYRNATSFTKLLLFI</sequence>
<dbReference type="EMBL" id="JAIWYP010000012">
    <property type="protein sequence ID" value="KAH3728205.1"/>
    <property type="molecule type" value="Genomic_DNA"/>
</dbReference>
<gene>
    <name evidence="2" type="ORF">DPMN_054148</name>
    <name evidence="3" type="ORF">DPMN_054152</name>
    <name evidence="4" type="ORF">DPMN_054156</name>
</gene>
<reference evidence="4" key="1">
    <citation type="journal article" date="2019" name="bioRxiv">
        <title>The Genome of the Zebra Mussel, Dreissena polymorpha: A Resource for Invasive Species Research.</title>
        <authorList>
            <person name="McCartney M.A."/>
            <person name="Auch B."/>
            <person name="Kono T."/>
            <person name="Mallez S."/>
            <person name="Zhang Y."/>
            <person name="Obille A."/>
            <person name="Becker A."/>
            <person name="Abrahante J.E."/>
            <person name="Garbe J."/>
            <person name="Badalamenti J.P."/>
            <person name="Herman A."/>
            <person name="Mangelson H."/>
            <person name="Liachko I."/>
            <person name="Sullivan S."/>
            <person name="Sone E.D."/>
            <person name="Koren S."/>
            <person name="Silverstein K.A.T."/>
            <person name="Beckman K.B."/>
            <person name="Gohl D.M."/>
        </authorList>
    </citation>
    <scope>NUCLEOTIDE SEQUENCE</scope>
    <source>
        <strain evidence="4">Duluth1</strain>
        <tissue evidence="4">Whole animal</tissue>
    </source>
</reference>
<dbReference type="GO" id="GO:0004519">
    <property type="term" value="F:endonuclease activity"/>
    <property type="evidence" value="ECO:0007669"/>
    <property type="project" value="InterPro"/>
</dbReference>
<evidence type="ECO:0000313" key="4">
    <source>
        <dbReference type="EMBL" id="KAH3728205.1"/>
    </source>
</evidence>
<protein>
    <recommendedName>
        <fullName evidence="1">Zinc-binding loop region of homing endonuclease domain-containing protein</fullName>
    </recommendedName>
</protein>
<evidence type="ECO:0000259" key="1">
    <source>
        <dbReference type="Pfam" id="PF05551"/>
    </source>
</evidence>
<dbReference type="AlphaFoldDB" id="A0A9D4CMP0"/>